<feature type="domain" description="Core" evidence="2">
    <location>
        <begin position="4"/>
        <end position="106"/>
    </location>
</feature>
<accession>A0A9X3IX87</accession>
<evidence type="ECO:0000313" key="4">
    <source>
        <dbReference type="Proteomes" id="UP001150924"/>
    </source>
</evidence>
<comment type="similarity">
    <text evidence="1">Belongs to the HesB/IscA family.</text>
</comment>
<dbReference type="Pfam" id="PF01521">
    <property type="entry name" value="Fe-S_biosyn"/>
    <property type="match status" value="1"/>
</dbReference>
<dbReference type="Gene3D" id="2.60.300.12">
    <property type="entry name" value="HesB-like domain"/>
    <property type="match status" value="1"/>
</dbReference>
<dbReference type="Proteomes" id="UP001150924">
    <property type="component" value="Unassembled WGS sequence"/>
</dbReference>
<dbReference type="InterPro" id="IPR035903">
    <property type="entry name" value="HesB-like_dom_sf"/>
</dbReference>
<dbReference type="GO" id="GO:0051537">
    <property type="term" value="F:2 iron, 2 sulfur cluster binding"/>
    <property type="evidence" value="ECO:0007669"/>
    <property type="project" value="TreeGrafter"/>
</dbReference>
<dbReference type="NCBIfam" id="TIGR00049">
    <property type="entry name" value="iron-sulfur cluster assembly accessory protein"/>
    <property type="match status" value="1"/>
</dbReference>
<dbReference type="InterPro" id="IPR050322">
    <property type="entry name" value="Fe-S_cluster_asmbl/transfer"/>
</dbReference>
<proteinExistence type="inferred from homology"/>
<gene>
    <name evidence="3" type="ORF">OV079_22030</name>
</gene>
<sequence>MPSVTVTSRAAKVMRDQLARRGTPQASIRLGIRGGGCTGYSYLFEFEDKPPRANDLVVEQDGVRVVVDPKSLFYLDGTEVDFETGMRGHGFKFKNPNTKDACGCGESISF</sequence>
<dbReference type="RefSeq" id="WP_267770829.1">
    <property type="nucleotide sequence ID" value="NZ_JAPNKE010000002.1"/>
</dbReference>
<evidence type="ECO:0000256" key="1">
    <source>
        <dbReference type="ARBA" id="ARBA00006718"/>
    </source>
</evidence>
<evidence type="ECO:0000259" key="2">
    <source>
        <dbReference type="Pfam" id="PF01521"/>
    </source>
</evidence>
<dbReference type="PANTHER" id="PTHR10072">
    <property type="entry name" value="IRON-SULFUR CLUSTER ASSEMBLY PROTEIN"/>
    <property type="match status" value="1"/>
</dbReference>
<dbReference type="EMBL" id="JAPNKE010000002">
    <property type="protein sequence ID" value="MCY1008187.1"/>
    <property type="molecule type" value="Genomic_DNA"/>
</dbReference>
<protein>
    <submittedName>
        <fullName evidence="3">Iron-sulfur cluster assembly accessory protein</fullName>
    </submittedName>
</protein>
<dbReference type="GO" id="GO:0005737">
    <property type="term" value="C:cytoplasm"/>
    <property type="evidence" value="ECO:0007669"/>
    <property type="project" value="TreeGrafter"/>
</dbReference>
<keyword evidence="4" id="KW-1185">Reference proteome</keyword>
<dbReference type="SUPFAM" id="SSF89360">
    <property type="entry name" value="HesB-like domain"/>
    <property type="match status" value="1"/>
</dbReference>
<dbReference type="InterPro" id="IPR016092">
    <property type="entry name" value="ATAP"/>
</dbReference>
<comment type="caution">
    <text evidence="3">The sequence shown here is derived from an EMBL/GenBank/DDBJ whole genome shotgun (WGS) entry which is preliminary data.</text>
</comment>
<dbReference type="InterPro" id="IPR000361">
    <property type="entry name" value="ATAP_core_dom"/>
</dbReference>
<name>A0A9X3IX87_9BACT</name>
<evidence type="ECO:0000313" key="3">
    <source>
        <dbReference type="EMBL" id="MCY1008187.1"/>
    </source>
</evidence>
<dbReference type="AlphaFoldDB" id="A0A9X3IX87"/>
<dbReference type="PANTHER" id="PTHR10072:SF41">
    <property type="entry name" value="IRON-SULFUR CLUSTER ASSEMBLY 1 HOMOLOG, MITOCHONDRIAL"/>
    <property type="match status" value="1"/>
</dbReference>
<organism evidence="3 4">
    <name type="scientific">Nannocystis pusilla</name>
    <dbReference type="NCBI Taxonomy" id="889268"/>
    <lineage>
        <taxon>Bacteria</taxon>
        <taxon>Pseudomonadati</taxon>
        <taxon>Myxococcota</taxon>
        <taxon>Polyangia</taxon>
        <taxon>Nannocystales</taxon>
        <taxon>Nannocystaceae</taxon>
        <taxon>Nannocystis</taxon>
    </lineage>
</organism>
<reference evidence="3" key="1">
    <citation type="submission" date="2022-11" db="EMBL/GenBank/DDBJ databases">
        <title>Minimal conservation of predation-associated metabolite biosynthetic gene clusters underscores biosynthetic potential of Myxococcota including descriptions for ten novel species: Archangium lansinium sp. nov., Myxococcus landrumus sp. nov., Nannocystis bai.</title>
        <authorList>
            <person name="Ahearne A."/>
            <person name="Stevens C."/>
            <person name="Phillips K."/>
        </authorList>
    </citation>
    <scope>NUCLEOTIDE SEQUENCE</scope>
    <source>
        <strain evidence="3">Na p29</strain>
    </source>
</reference>
<dbReference type="GO" id="GO:0016226">
    <property type="term" value="P:iron-sulfur cluster assembly"/>
    <property type="evidence" value="ECO:0007669"/>
    <property type="project" value="InterPro"/>
</dbReference>